<dbReference type="InterPro" id="IPR019594">
    <property type="entry name" value="Glu/Gly-bd"/>
</dbReference>
<keyword evidence="8" id="KW-0675">Receptor</keyword>
<evidence type="ECO:0000256" key="4">
    <source>
        <dbReference type="ARBA" id="ARBA00022729"/>
    </source>
</evidence>
<keyword evidence="7" id="KW-0472">Membrane</keyword>
<keyword evidence="9" id="KW-0325">Glycoprotein</keyword>
<evidence type="ECO:0000256" key="1">
    <source>
        <dbReference type="ARBA" id="ARBA00004141"/>
    </source>
</evidence>
<dbReference type="GO" id="GO:0015276">
    <property type="term" value="F:ligand-gated monoatomic ion channel activity"/>
    <property type="evidence" value="ECO:0007669"/>
    <property type="project" value="InterPro"/>
</dbReference>
<gene>
    <name evidence="15" type="ORF">CIG1485E_1263</name>
</gene>
<accession>A0A076FAT9</accession>
<feature type="domain" description="Solute-binding protein family 3/N-terminal" evidence="13">
    <location>
        <begin position="22"/>
        <end position="241"/>
    </location>
</feature>
<evidence type="ECO:0000313" key="16">
    <source>
        <dbReference type="Proteomes" id="UP000028486"/>
    </source>
</evidence>
<dbReference type="SMART" id="SM00062">
    <property type="entry name" value="PBPb"/>
    <property type="match status" value="1"/>
</dbReference>
<evidence type="ECO:0000256" key="3">
    <source>
        <dbReference type="ARBA" id="ARBA00022692"/>
    </source>
</evidence>
<evidence type="ECO:0000256" key="7">
    <source>
        <dbReference type="ARBA" id="ARBA00023136"/>
    </source>
</evidence>
<evidence type="ECO:0000259" key="14">
    <source>
        <dbReference type="SMART" id="SM00918"/>
    </source>
</evidence>
<proteinExistence type="predicted"/>
<dbReference type="AlphaFoldDB" id="A0A076FAT9"/>
<dbReference type="SUPFAM" id="SSF53850">
    <property type="entry name" value="Periplasmic binding protein-like II"/>
    <property type="match status" value="1"/>
</dbReference>
<evidence type="ECO:0000256" key="11">
    <source>
        <dbReference type="ARBA" id="ARBA00023303"/>
    </source>
</evidence>
<evidence type="ECO:0000259" key="13">
    <source>
        <dbReference type="SMART" id="SM00062"/>
    </source>
</evidence>
<dbReference type="PANTHER" id="PTHR35936:SF17">
    <property type="entry name" value="ARGININE-BINDING EXTRACELLULAR PROTEIN ARTP"/>
    <property type="match status" value="1"/>
</dbReference>
<dbReference type="STRING" id="1244531.CIG2463D_1396"/>
<feature type="domain" description="Ionotropic glutamate receptor L-glutamate and glycine-binding" evidence="14">
    <location>
        <begin position="33"/>
        <end position="78"/>
    </location>
</feature>
<dbReference type="Gene3D" id="3.40.190.10">
    <property type="entry name" value="Periplasmic binding protein-like II"/>
    <property type="match status" value="2"/>
</dbReference>
<dbReference type="GO" id="GO:0016020">
    <property type="term" value="C:membrane"/>
    <property type="evidence" value="ECO:0007669"/>
    <property type="project" value="UniProtKB-SubCell"/>
</dbReference>
<dbReference type="RefSeq" id="WP_038454711.1">
    <property type="nucleotide sequence ID" value="NZ_CP009043.1"/>
</dbReference>
<dbReference type="PROSITE" id="PS51257">
    <property type="entry name" value="PROKAR_LIPOPROTEIN"/>
    <property type="match status" value="1"/>
</dbReference>
<keyword evidence="4 12" id="KW-0732">Signal</keyword>
<dbReference type="EMBL" id="CP009043">
    <property type="protein sequence ID" value="AII15096.1"/>
    <property type="molecule type" value="Genomic_DNA"/>
</dbReference>
<keyword evidence="6" id="KW-0406">Ion transport</keyword>
<dbReference type="OrthoDB" id="5431130at2"/>
<evidence type="ECO:0000256" key="12">
    <source>
        <dbReference type="SAM" id="SignalP"/>
    </source>
</evidence>
<evidence type="ECO:0000256" key="9">
    <source>
        <dbReference type="ARBA" id="ARBA00023180"/>
    </source>
</evidence>
<keyword evidence="10" id="KW-1071">Ligand-gated ion channel</keyword>
<organism evidence="15 16">
    <name type="scientific">Campylobacter iguaniorum</name>
    <dbReference type="NCBI Taxonomy" id="1244531"/>
    <lineage>
        <taxon>Bacteria</taxon>
        <taxon>Pseudomonadati</taxon>
        <taxon>Campylobacterota</taxon>
        <taxon>Epsilonproteobacteria</taxon>
        <taxon>Campylobacterales</taxon>
        <taxon>Campylobacteraceae</taxon>
        <taxon>Campylobacter</taxon>
    </lineage>
</organism>
<dbReference type="HOGENOM" id="CLU_019602_18_2_7"/>
<dbReference type="PANTHER" id="PTHR35936">
    <property type="entry name" value="MEMBRANE-BOUND LYTIC MUREIN TRANSGLYCOSYLASE F"/>
    <property type="match status" value="1"/>
</dbReference>
<keyword evidence="5" id="KW-1133">Transmembrane helix</keyword>
<dbReference type="Proteomes" id="UP000028486">
    <property type="component" value="Chromosome"/>
</dbReference>
<feature type="signal peptide" evidence="12">
    <location>
        <begin position="1"/>
        <end position="20"/>
    </location>
</feature>
<keyword evidence="16" id="KW-1185">Reference proteome</keyword>
<dbReference type="Pfam" id="PF00497">
    <property type="entry name" value="SBP_bac_3"/>
    <property type="match status" value="1"/>
</dbReference>
<reference evidence="16" key="1">
    <citation type="journal article" date="2014" name="Genome Announc.">
        <title>Complete Genome Sequence of Campylobacter iguaniorum Strain 1485ET, Isolated from a Bearded Dragon (Pogona vitticeps).</title>
        <authorList>
            <person name="Gilbert M.J."/>
            <person name="Miller W.G."/>
            <person name="Yee E."/>
            <person name="Kik M."/>
            <person name="Wagenaar J.A."/>
            <person name="Duim B."/>
        </authorList>
    </citation>
    <scope>NUCLEOTIDE SEQUENCE [LARGE SCALE GENOMIC DNA]</scope>
    <source>
        <strain evidence="16">1485E</strain>
    </source>
</reference>
<dbReference type="eggNOG" id="COG0834">
    <property type="taxonomic scope" value="Bacteria"/>
</dbReference>
<evidence type="ECO:0000256" key="10">
    <source>
        <dbReference type="ARBA" id="ARBA00023286"/>
    </source>
</evidence>
<keyword evidence="2" id="KW-0813">Transport</keyword>
<evidence type="ECO:0000256" key="6">
    <source>
        <dbReference type="ARBA" id="ARBA00023065"/>
    </source>
</evidence>
<evidence type="ECO:0000256" key="8">
    <source>
        <dbReference type="ARBA" id="ARBA00023170"/>
    </source>
</evidence>
<keyword evidence="3" id="KW-0812">Transmembrane</keyword>
<evidence type="ECO:0000256" key="5">
    <source>
        <dbReference type="ARBA" id="ARBA00022989"/>
    </source>
</evidence>
<dbReference type="KEGG" id="caj:CIG1485E_1263"/>
<dbReference type="InterPro" id="IPR001638">
    <property type="entry name" value="Solute-binding_3/MltF_N"/>
</dbReference>
<feature type="chain" id="PRO_5001711867" evidence="12">
    <location>
        <begin position="21"/>
        <end position="241"/>
    </location>
</feature>
<protein>
    <submittedName>
        <fullName evidence="15">Amino acid ABC transporter, periplasmic arginine/lysine/histidine-binding protein</fullName>
    </submittedName>
</protein>
<name>A0A076FAT9_9BACT</name>
<evidence type="ECO:0000313" key="15">
    <source>
        <dbReference type="EMBL" id="AII15096.1"/>
    </source>
</evidence>
<evidence type="ECO:0000256" key="2">
    <source>
        <dbReference type="ARBA" id="ARBA00022448"/>
    </source>
</evidence>
<keyword evidence="11" id="KW-0407">Ion channel</keyword>
<sequence>MKKFLKLVLAAVLAVSCLNAKEIVFGTDAEYPPFGYMNEQNQISGFDIDLVDAISKKVGFEYKFIKVGFDALIPALKAGKIDAIAASMSATDERRKSVDFTDPYIFTKNLYLKMATNKDITSKDQLKTKRIGAMLGTVQESVANSIKGAKVMPTEGIAGSIMNLKAGKVDVVIVDSSVGYGYLKKNKDIINWLEESDGSDGFAMAFDKDKQTELLAKFNQALKDIKQDGTYDKLLEKYDLK</sequence>
<dbReference type="SMART" id="SM00918">
    <property type="entry name" value="Lig_chan-Glu_bd"/>
    <property type="match status" value="1"/>
</dbReference>
<comment type="subcellular location">
    <subcellularLocation>
        <location evidence="1">Membrane</location>
        <topology evidence="1">Multi-pass membrane protein</topology>
    </subcellularLocation>
</comment>